<feature type="transmembrane region" description="Helical" evidence="1">
    <location>
        <begin position="81"/>
        <end position="100"/>
    </location>
</feature>
<keyword evidence="1" id="KW-0812">Transmembrane</keyword>
<feature type="transmembrane region" description="Helical" evidence="1">
    <location>
        <begin position="12"/>
        <end position="31"/>
    </location>
</feature>
<keyword evidence="1" id="KW-1133">Transmembrane helix</keyword>
<protein>
    <recommendedName>
        <fullName evidence="4">Pr6Pr family membrane protein</fullName>
    </recommendedName>
</protein>
<dbReference type="NCBIfam" id="NF038065">
    <property type="entry name" value="Pr6Pr"/>
    <property type="match status" value="1"/>
</dbReference>
<keyword evidence="3" id="KW-1185">Reference proteome</keyword>
<dbReference type="OrthoDB" id="9809977at2"/>
<reference evidence="2 3" key="1">
    <citation type="journal article" date="2010" name="J. Bacteriol.">
        <title>Genome sequence of the dioxin-mineralizing bacterium Sphingomonas wittichii RW1.</title>
        <authorList>
            <person name="Miller T.R."/>
            <person name="Delcher A.L."/>
            <person name="Salzberg S.L."/>
            <person name="Saunders E."/>
            <person name="Detter J.C."/>
            <person name="Halden R.U."/>
        </authorList>
    </citation>
    <scope>NUCLEOTIDE SEQUENCE [LARGE SCALE GENOMIC DNA]</scope>
    <source>
        <strain evidence="3">DSM 6014 / CCUG 31198 / JCM 15750 / NBRC 105917 / EY 4224 / RW1</strain>
    </source>
</reference>
<sequence length="213" mass="22801">MTAGRASRAAHALVAACAAAGVVLHYLVVLGHDGEVAVRSIRFLSYFTILTNMLVAVTAFGIALGLGRGRGRLAALAGRPSWRTAVTLDILVVALVYHLLLRDVTLPGAIGWTANALVHQLVPAAWTACWFAFPPHGAIDRAAPWRWLLYPLGFALWTLLHGAVGGWYPYPFMDAGRLGYPTALANMLGIGALFLGLGYGLRWVDGRLESRTG</sequence>
<feature type="transmembrane region" description="Helical" evidence="1">
    <location>
        <begin position="180"/>
        <end position="201"/>
    </location>
</feature>
<evidence type="ECO:0000313" key="2">
    <source>
        <dbReference type="EMBL" id="ABQ69103.1"/>
    </source>
</evidence>
<keyword evidence="1" id="KW-0472">Membrane</keyword>
<dbReference type="Proteomes" id="UP000001989">
    <property type="component" value="Chromosome"/>
</dbReference>
<feature type="transmembrane region" description="Helical" evidence="1">
    <location>
        <begin position="112"/>
        <end position="133"/>
    </location>
</feature>
<dbReference type="AlphaFoldDB" id="A0A9J9HCE0"/>
<evidence type="ECO:0008006" key="4">
    <source>
        <dbReference type="Google" id="ProtNLM"/>
    </source>
</evidence>
<dbReference type="InterPro" id="IPR049713">
    <property type="entry name" value="Pr6Pr-like"/>
</dbReference>
<evidence type="ECO:0000313" key="3">
    <source>
        <dbReference type="Proteomes" id="UP000001989"/>
    </source>
</evidence>
<name>A0A9J9HCE0_RHIWR</name>
<feature type="transmembrane region" description="Helical" evidence="1">
    <location>
        <begin position="43"/>
        <end position="69"/>
    </location>
</feature>
<gene>
    <name evidence="2" type="ordered locus">Swit_2748</name>
</gene>
<dbReference type="EMBL" id="CP000699">
    <property type="protein sequence ID" value="ABQ69103.1"/>
    <property type="molecule type" value="Genomic_DNA"/>
</dbReference>
<accession>A0A9J9HCE0</accession>
<feature type="transmembrane region" description="Helical" evidence="1">
    <location>
        <begin position="145"/>
        <end position="168"/>
    </location>
</feature>
<dbReference type="KEGG" id="swi:Swit_2748"/>
<proteinExistence type="predicted"/>
<organism evidence="2 3">
    <name type="scientific">Rhizorhabdus wittichii (strain DSM 6014 / CCUG 31198 / JCM 15750 / NBRC 105917 / EY 4224 / RW1)</name>
    <name type="common">Sphingomonas wittichii</name>
    <dbReference type="NCBI Taxonomy" id="392499"/>
    <lineage>
        <taxon>Bacteria</taxon>
        <taxon>Pseudomonadati</taxon>
        <taxon>Pseudomonadota</taxon>
        <taxon>Alphaproteobacteria</taxon>
        <taxon>Sphingomonadales</taxon>
        <taxon>Sphingomonadaceae</taxon>
        <taxon>Rhizorhabdus</taxon>
    </lineage>
</organism>
<evidence type="ECO:0000256" key="1">
    <source>
        <dbReference type="SAM" id="Phobius"/>
    </source>
</evidence>